<evidence type="ECO:0008006" key="4">
    <source>
        <dbReference type="Google" id="ProtNLM"/>
    </source>
</evidence>
<keyword evidence="1" id="KW-1133">Transmembrane helix</keyword>
<gene>
    <name evidence="2" type="ORF">Pla123a_04760</name>
</gene>
<dbReference type="Proteomes" id="UP000318478">
    <property type="component" value="Unassembled WGS sequence"/>
</dbReference>
<dbReference type="PANTHER" id="PTHR12631:SF10">
    <property type="entry name" value="BETA-XYLOSIDASE-LIKE PROTEIN-RELATED"/>
    <property type="match status" value="1"/>
</dbReference>
<dbReference type="OrthoDB" id="9776971at2"/>
<organism evidence="2 3">
    <name type="scientific">Posidoniimonas polymericola</name>
    <dbReference type="NCBI Taxonomy" id="2528002"/>
    <lineage>
        <taxon>Bacteria</taxon>
        <taxon>Pseudomonadati</taxon>
        <taxon>Planctomycetota</taxon>
        <taxon>Planctomycetia</taxon>
        <taxon>Pirellulales</taxon>
        <taxon>Lacipirellulaceae</taxon>
        <taxon>Posidoniimonas</taxon>
    </lineage>
</organism>
<evidence type="ECO:0000313" key="3">
    <source>
        <dbReference type="Proteomes" id="UP000318478"/>
    </source>
</evidence>
<accession>A0A5C5ZE23</accession>
<keyword evidence="1" id="KW-0812">Transmembrane</keyword>
<keyword evidence="1" id="KW-0472">Membrane</keyword>
<keyword evidence="3" id="KW-1185">Reference proteome</keyword>
<dbReference type="PANTHER" id="PTHR12631">
    <property type="entry name" value="ALPHA-L-IDURONIDASE"/>
    <property type="match status" value="1"/>
</dbReference>
<dbReference type="InterPro" id="IPR017853">
    <property type="entry name" value="GH"/>
</dbReference>
<dbReference type="SUPFAM" id="SSF51445">
    <property type="entry name" value="(Trans)glycosidases"/>
    <property type="match status" value="1"/>
</dbReference>
<dbReference type="GO" id="GO:0004553">
    <property type="term" value="F:hydrolase activity, hydrolyzing O-glycosyl compounds"/>
    <property type="evidence" value="ECO:0007669"/>
    <property type="project" value="TreeGrafter"/>
</dbReference>
<dbReference type="AlphaFoldDB" id="A0A5C5ZE23"/>
<evidence type="ECO:0000313" key="2">
    <source>
        <dbReference type="EMBL" id="TWT85669.1"/>
    </source>
</evidence>
<reference evidence="2 3" key="1">
    <citation type="submission" date="2019-02" db="EMBL/GenBank/DDBJ databases">
        <title>Deep-cultivation of Planctomycetes and their phenomic and genomic characterization uncovers novel biology.</title>
        <authorList>
            <person name="Wiegand S."/>
            <person name="Jogler M."/>
            <person name="Boedeker C."/>
            <person name="Pinto D."/>
            <person name="Vollmers J."/>
            <person name="Rivas-Marin E."/>
            <person name="Kohn T."/>
            <person name="Peeters S.H."/>
            <person name="Heuer A."/>
            <person name="Rast P."/>
            <person name="Oberbeckmann S."/>
            <person name="Bunk B."/>
            <person name="Jeske O."/>
            <person name="Meyerdierks A."/>
            <person name="Storesund J.E."/>
            <person name="Kallscheuer N."/>
            <person name="Luecker S."/>
            <person name="Lage O.M."/>
            <person name="Pohl T."/>
            <person name="Merkel B.J."/>
            <person name="Hornburger P."/>
            <person name="Mueller R.-W."/>
            <person name="Bruemmer F."/>
            <person name="Labrenz M."/>
            <person name="Spormann A.M."/>
            <person name="Op Den Camp H."/>
            <person name="Overmann J."/>
            <person name="Amann R."/>
            <person name="Jetten M.S.M."/>
            <person name="Mascher T."/>
            <person name="Medema M.H."/>
            <person name="Devos D.P."/>
            <person name="Kaster A.-K."/>
            <person name="Ovreas L."/>
            <person name="Rohde M."/>
            <person name="Galperin M.Y."/>
            <person name="Jogler C."/>
        </authorList>
    </citation>
    <scope>NUCLEOTIDE SEQUENCE [LARGE SCALE GENOMIC DNA]</scope>
    <source>
        <strain evidence="2 3">Pla123a</strain>
    </source>
</reference>
<comment type="caution">
    <text evidence="2">The sequence shown here is derived from an EMBL/GenBank/DDBJ whole genome shotgun (WGS) entry which is preliminary data.</text>
</comment>
<protein>
    <recommendedName>
        <fullName evidence="4">Glycoside hydrolase family 5 domain-containing protein</fullName>
    </recommendedName>
</protein>
<dbReference type="Gene3D" id="3.20.20.80">
    <property type="entry name" value="Glycosidases"/>
    <property type="match status" value="1"/>
</dbReference>
<sequence>MNAPPPRKRSWFRRLVRLGCFLGVAVLCLIAGLITWLGVYLNGTPVVADALPDGDVADATVSAPLGGGLDGFESPYLGHTGSWNGSGGAMFGGSKTDALDKEAAMGLRWTFMCVYWNKLEPDGPVTDLTSPPEAWRRLDAFVVAAHQRGLNILMQAPVVGGNAGGPPAWAGRREPGKSAPKDMQAAADFAGRLAQRYAPGGVLASQQGWGADYGVRAWELDNEPESYRTSWSGQAGDYAEFVTLVSQSIRRHDPAAVIVAPGCAGGGHANEWIRQTLDAGALHGSPDYRTTGQAYSIGPAINAASFHVYEGMDSFVTGTPRTIETVYAEQRPLYDAWAERAGAAPPREYWHTEGNYDFLGVTSARRRADWRWQFFTRAFAAGVDKVCVMDASQAEQTAVRLYVRHLPAPTPMRNATDEARLIAGQAAVFVHDDPAHDGPPPDDGHHSGRVWVAWALPGGEAAEVEIPVVNDEIVVVGTTGREETKRPSGGVVRLRLPADKAITPSVMVVDRP</sequence>
<dbReference type="EMBL" id="SJPO01000001">
    <property type="protein sequence ID" value="TWT85669.1"/>
    <property type="molecule type" value="Genomic_DNA"/>
</dbReference>
<name>A0A5C5ZE23_9BACT</name>
<dbReference type="InterPro" id="IPR051923">
    <property type="entry name" value="Glycosyl_Hydrolase_39"/>
</dbReference>
<evidence type="ECO:0000256" key="1">
    <source>
        <dbReference type="SAM" id="Phobius"/>
    </source>
</evidence>
<proteinExistence type="predicted"/>
<feature type="transmembrane region" description="Helical" evidence="1">
    <location>
        <begin position="20"/>
        <end position="41"/>
    </location>
</feature>
<dbReference type="RefSeq" id="WP_146583918.1">
    <property type="nucleotide sequence ID" value="NZ_SJPO01000001.1"/>
</dbReference>